<evidence type="ECO:0000256" key="8">
    <source>
        <dbReference type="SAM" id="Phobius"/>
    </source>
</evidence>
<evidence type="ECO:0000313" key="11">
    <source>
        <dbReference type="EMBL" id="VFU39427.1"/>
    </source>
</evidence>
<dbReference type="GO" id="GO:0008270">
    <property type="term" value="F:zinc ion binding"/>
    <property type="evidence" value="ECO:0007669"/>
    <property type="project" value="UniProtKB-KW"/>
</dbReference>
<keyword evidence="2" id="KW-0479">Metal-binding</keyword>
<keyword evidence="4" id="KW-0862">Zinc</keyword>
<dbReference type="GO" id="GO:0003723">
    <property type="term" value="F:RNA binding"/>
    <property type="evidence" value="ECO:0007669"/>
    <property type="project" value="UniProtKB-UniRule"/>
</dbReference>
<dbReference type="SMART" id="SM00360">
    <property type="entry name" value="RRM"/>
    <property type="match status" value="2"/>
</dbReference>
<protein>
    <recommendedName>
        <fullName evidence="12">RNA-binding protein</fullName>
    </recommendedName>
</protein>
<dbReference type="AlphaFoldDB" id="A0A6N2LEC1"/>
<feature type="domain" description="RanBP2-type" evidence="10">
    <location>
        <begin position="119"/>
        <end position="148"/>
    </location>
</feature>
<dbReference type="PANTHER" id="PTHR13948">
    <property type="entry name" value="RNA-BINDING PROTEIN"/>
    <property type="match status" value="1"/>
</dbReference>
<sequence length="335" mass="36708">MRGVKGGGTVNTSAPSATVVVKGLSQKTTEEDLYQILAEWGPLRHVRVIKERNSGISRGFAFIDFPSVEAACAMMDRIGDDGLVVDGRKLFFEYSSKPTGGAGGSFGLEKSSQHRNITVPSDWMCTICGCVNFARRTSCFQCNEPRTDDAPPADMALSNPSSSGKKGFEAGPTHVLVVRGLDENADEEMLRYEFSKHAPIKDLRLVRDKFTHVSRGFAFVHFHSVEDATKALDATNGTALEKNGQILRVAYAKSILGPGSSGSSHMMLLDGHLRNITQMTNNLSVGRSKLVGRFQLRRMILLHNLLLCGMKHLVITMMLLLASILMEIQWGLVHI</sequence>
<evidence type="ECO:0008006" key="12">
    <source>
        <dbReference type="Google" id="ProtNLM"/>
    </source>
</evidence>
<keyword evidence="5" id="KW-0539">Nucleus</keyword>
<dbReference type="Gene3D" id="4.10.1060.10">
    <property type="entry name" value="Zinc finger, RanBP2-type"/>
    <property type="match status" value="1"/>
</dbReference>
<dbReference type="InterPro" id="IPR000504">
    <property type="entry name" value="RRM_dom"/>
</dbReference>
<dbReference type="SMART" id="SM00547">
    <property type="entry name" value="ZnF_RBZ"/>
    <property type="match status" value="1"/>
</dbReference>
<keyword evidence="8" id="KW-0472">Membrane</keyword>
<dbReference type="PANTHER" id="PTHR13948:SF3">
    <property type="entry name" value="FI21118P1"/>
    <property type="match status" value="1"/>
</dbReference>
<evidence type="ECO:0000256" key="3">
    <source>
        <dbReference type="ARBA" id="ARBA00022771"/>
    </source>
</evidence>
<feature type="domain" description="RRM" evidence="9">
    <location>
        <begin position="174"/>
        <end position="254"/>
    </location>
</feature>
<dbReference type="PROSITE" id="PS50199">
    <property type="entry name" value="ZF_RANBP2_2"/>
    <property type="match status" value="1"/>
</dbReference>
<dbReference type="Gene3D" id="3.30.70.330">
    <property type="match status" value="2"/>
</dbReference>
<keyword evidence="3 7" id="KW-0863">Zinc-finger</keyword>
<dbReference type="EMBL" id="CAADRP010001530">
    <property type="protein sequence ID" value="VFU39427.1"/>
    <property type="molecule type" value="Genomic_DNA"/>
</dbReference>
<name>A0A6N2LEC1_SALVM</name>
<dbReference type="InterPro" id="IPR035979">
    <property type="entry name" value="RBD_domain_sf"/>
</dbReference>
<accession>A0A6N2LEC1</accession>
<keyword evidence="8" id="KW-0812">Transmembrane</keyword>
<gene>
    <name evidence="11" type="ORF">SVIM_LOCUS218956</name>
</gene>
<dbReference type="PROSITE" id="PS01358">
    <property type="entry name" value="ZF_RANBP2_1"/>
    <property type="match status" value="1"/>
</dbReference>
<reference evidence="11" key="1">
    <citation type="submission" date="2019-03" db="EMBL/GenBank/DDBJ databases">
        <authorList>
            <person name="Mank J."/>
            <person name="Almeida P."/>
        </authorList>
    </citation>
    <scope>NUCLEOTIDE SEQUENCE</scope>
    <source>
        <strain evidence="11">78183</strain>
    </source>
</reference>
<keyword evidence="8" id="KW-1133">Transmembrane helix</keyword>
<evidence type="ECO:0000256" key="4">
    <source>
        <dbReference type="ARBA" id="ARBA00022833"/>
    </source>
</evidence>
<organism evidence="11">
    <name type="scientific">Salix viminalis</name>
    <name type="common">Common osier</name>
    <name type="synonym">Basket willow</name>
    <dbReference type="NCBI Taxonomy" id="40686"/>
    <lineage>
        <taxon>Eukaryota</taxon>
        <taxon>Viridiplantae</taxon>
        <taxon>Streptophyta</taxon>
        <taxon>Embryophyta</taxon>
        <taxon>Tracheophyta</taxon>
        <taxon>Spermatophyta</taxon>
        <taxon>Magnoliopsida</taxon>
        <taxon>eudicotyledons</taxon>
        <taxon>Gunneridae</taxon>
        <taxon>Pentapetalae</taxon>
        <taxon>rosids</taxon>
        <taxon>fabids</taxon>
        <taxon>Malpighiales</taxon>
        <taxon>Salicaceae</taxon>
        <taxon>Saliceae</taxon>
        <taxon>Salix</taxon>
    </lineage>
</organism>
<evidence type="ECO:0000259" key="10">
    <source>
        <dbReference type="PROSITE" id="PS50199"/>
    </source>
</evidence>
<feature type="transmembrane region" description="Helical" evidence="8">
    <location>
        <begin position="305"/>
        <end position="326"/>
    </location>
</feature>
<keyword evidence="6" id="KW-0694">RNA-binding</keyword>
<dbReference type="SUPFAM" id="SSF90209">
    <property type="entry name" value="Ran binding protein zinc finger-like"/>
    <property type="match status" value="1"/>
</dbReference>
<evidence type="ECO:0000259" key="9">
    <source>
        <dbReference type="PROSITE" id="PS50102"/>
    </source>
</evidence>
<dbReference type="CDD" id="cd12313">
    <property type="entry name" value="RRM1_RRM2_RBM5_like"/>
    <property type="match status" value="1"/>
</dbReference>
<comment type="subcellular location">
    <subcellularLocation>
        <location evidence="1">Nucleus</location>
    </subcellularLocation>
</comment>
<dbReference type="GO" id="GO:0005634">
    <property type="term" value="C:nucleus"/>
    <property type="evidence" value="ECO:0007669"/>
    <property type="project" value="UniProtKB-SubCell"/>
</dbReference>
<proteinExistence type="predicted"/>
<evidence type="ECO:0000256" key="5">
    <source>
        <dbReference type="ARBA" id="ARBA00023242"/>
    </source>
</evidence>
<dbReference type="SUPFAM" id="SSF54928">
    <property type="entry name" value="RNA-binding domain, RBD"/>
    <property type="match status" value="2"/>
</dbReference>
<evidence type="ECO:0000256" key="2">
    <source>
        <dbReference type="ARBA" id="ARBA00022723"/>
    </source>
</evidence>
<feature type="domain" description="RRM" evidence="9">
    <location>
        <begin position="17"/>
        <end position="97"/>
    </location>
</feature>
<dbReference type="Pfam" id="PF00076">
    <property type="entry name" value="RRM_1"/>
    <property type="match status" value="2"/>
</dbReference>
<evidence type="ECO:0000256" key="6">
    <source>
        <dbReference type="PROSITE-ProRule" id="PRU00176"/>
    </source>
</evidence>
<evidence type="ECO:0000256" key="7">
    <source>
        <dbReference type="PROSITE-ProRule" id="PRU00322"/>
    </source>
</evidence>
<dbReference type="InterPro" id="IPR012677">
    <property type="entry name" value="Nucleotide-bd_a/b_plait_sf"/>
</dbReference>
<dbReference type="InterPro" id="IPR036443">
    <property type="entry name" value="Znf_RanBP2_sf"/>
</dbReference>
<evidence type="ECO:0000256" key="1">
    <source>
        <dbReference type="ARBA" id="ARBA00004123"/>
    </source>
</evidence>
<dbReference type="PROSITE" id="PS50102">
    <property type="entry name" value="RRM"/>
    <property type="match status" value="2"/>
</dbReference>
<dbReference type="InterPro" id="IPR001876">
    <property type="entry name" value="Znf_RanBP2"/>
</dbReference>
<dbReference type="GO" id="GO:0000398">
    <property type="term" value="P:mRNA splicing, via spliceosome"/>
    <property type="evidence" value="ECO:0007669"/>
    <property type="project" value="TreeGrafter"/>
</dbReference>